<comment type="caution">
    <text evidence="1">The sequence shown here is derived from an EMBL/GenBank/DDBJ whole genome shotgun (WGS) entry which is preliminary data.</text>
</comment>
<sequence length="60" mass="6762">MFNFQKKAFRIKKLGKFAFLGQKSGFFVSLSKKNSVRPSCKSDNMESTNLCILAGLLNNK</sequence>
<organism evidence="1 2">
    <name type="scientific">Brevibacillus porteri</name>
    <dbReference type="NCBI Taxonomy" id="2126350"/>
    <lineage>
        <taxon>Bacteria</taxon>
        <taxon>Bacillati</taxon>
        <taxon>Bacillota</taxon>
        <taxon>Bacilli</taxon>
        <taxon>Bacillales</taxon>
        <taxon>Paenibacillaceae</taxon>
        <taxon>Brevibacillus</taxon>
    </lineage>
</organism>
<gene>
    <name evidence="1" type="ORF">C7R92_21355</name>
</gene>
<dbReference type="EMBL" id="PXZO01000042">
    <property type="protein sequence ID" value="PSK07316.1"/>
    <property type="molecule type" value="Genomic_DNA"/>
</dbReference>
<proteinExistence type="predicted"/>
<protein>
    <submittedName>
        <fullName evidence="1">Uncharacterized protein</fullName>
    </submittedName>
</protein>
<keyword evidence="2" id="KW-1185">Reference proteome</keyword>
<accession>A0ABX5FL77</accession>
<dbReference type="Proteomes" id="UP000241645">
    <property type="component" value="Unassembled WGS sequence"/>
</dbReference>
<name>A0ABX5FL77_9BACL</name>
<reference evidence="1 2" key="1">
    <citation type="submission" date="2018-03" db="EMBL/GenBank/DDBJ databases">
        <title>Brevisbacillus phylogenomics.</title>
        <authorList>
            <person name="Dunlap C."/>
        </authorList>
    </citation>
    <scope>NUCLEOTIDE SEQUENCE [LARGE SCALE GENOMIC DNA]</scope>
    <source>
        <strain evidence="1 2">NRRL B-41110</strain>
    </source>
</reference>
<evidence type="ECO:0000313" key="2">
    <source>
        <dbReference type="Proteomes" id="UP000241645"/>
    </source>
</evidence>
<evidence type="ECO:0000313" key="1">
    <source>
        <dbReference type="EMBL" id="PSK07316.1"/>
    </source>
</evidence>